<dbReference type="PANTHER" id="PTHR36450:SF1">
    <property type="entry name" value="THIOREDOXIN"/>
    <property type="match status" value="1"/>
</dbReference>
<dbReference type="Proteomes" id="UP000614741">
    <property type="component" value="Unassembled WGS sequence"/>
</dbReference>
<evidence type="ECO:0000259" key="1">
    <source>
        <dbReference type="Pfam" id="PF13192"/>
    </source>
</evidence>
<reference evidence="2 3" key="1">
    <citation type="submission" date="2021-01" db="EMBL/GenBank/DDBJ databases">
        <title>Whole genome shotgun sequence of Cellulomonas phragmiteti NBRC 110785.</title>
        <authorList>
            <person name="Komaki H."/>
            <person name="Tamura T."/>
        </authorList>
    </citation>
    <scope>NUCLEOTIDE SEQUENCE [LARGE SCALE GENOMIC DNA]</scope>
    <source>
        <strain evidence="2 3">NBRC 110785</strain>
    </source>
</reference>
<comment type="caution">
    <text evidence="2">The sequence shown here is derived from an EMBL/GenBank/DDBJ whole genome shotgun (WGS) entry which is preliminary data.</text>
</comment>
<accession>A0ABQ4DPE9</accession>
<dbReference type="PIRSF" id="PIRSF037031">
    <property type="entry name" value="Redox_disulphide_2"/>
    <property type="match status" value="1"/>
</dbReference>
<dbReference type="PANTHER" id="PTHR36450">
    <property type="entry name" value="THIOREDOXIN"/>
    <property type="match status" value="1"/>
</dbReference>
<dbReference type="InterPro" id="IPR005243">
    <property type="entry name" value="THIRX-like_proc"/>
</dbReference>
<gene>
    <name evidence="2" type="ORF">Cph01nite_29970</name>
</gene>
<evidence type="ECO:0000313" key="2">
    <source>
        <dbReference type="EMBL" id="GIG41235.1"/>
    </source>
</evidence>
<dbReference type="RefSeq" id="WP_203675528.1">
    <property type="nucleotide sequence ID" value="NZ_BONP01000022.1"/>
</dbReference>
<sequence length="83" mass="8930">MKIKILGPGCGGCQALERMVDEALATLGLPAQVVRVTDYEVIASYGVLSTPGLVVDDEVVLCGRVPTASHVRELLQDRAPRRR</sequence>
<protein>
    <recommendedName>
        <fullName evidence="1">Thioredoxin-like fold domain-containing protein</fullName>
    </recommendedName>
</protein>
<name>A0ABQ4DPE9_9CELL</name>
<dbReference type="NCBIfam" id="TIGR00412">
    <property type="entry name" value="redox_disulf_2"/>
    <property type="match status" value="1"/>
</dbReference>
<organism evidence="2 3">
    <name type="scientific">Cellulomonas phragmiteti</name>
    <dbReference type="NCBI Taxonomy" id="478780"/>
    <lineage>
        <taxon>Bacteria</taxon>
        <taxon>Bacillati</taxon>
        <taxon>Actinomycetota</taxon>
        <taxon>Actinomycetes</taxon>
        <taxon>Micrococcales</taxon>
        <taxon>Cellulomonadaceae</taxon>
        <taxon>Cellulomonas</taxon>
    </lineage>
</organism>
<dbReference type="SUPFAM" id="SSF52833">
    <property type="entry name" value="Thioredoxin-like"/>
    <property type="match status" value="1"/>
</dbReference>
<feature type="domain" description="Thioredoxin-like fold" evidence="1">
    <location>
        <begin position="1"/>
        <end position="76"/>
    </location>
</feature>
<dbReference type="EMBL" id="BONP01000022">
    <property type="protein sequence ID" value="GIG41235.1"/>
    <property type="molecule type" value="Genomic_DNA"/>
</dbReference>
<proteinExistence type="predicted"/>
<keyword evidence="3" id="KW-1185">Reference proteome</keyword>
<dbReference type="Gene3D" id="3.40.30.10">
    <property type="entry name" value="Glutaredoxin"/>
    <property type="match status" value="1"/>
</dbReference>
<evidence type="ECO:0000313" key="3">
    <source>
        <dbReference type="Proteomes" id="UP000614741"/>
    </source>
</evidence>
<dbReference type="InterPro" id="IPR012336">
    <property type="entry name" value="Thioredoxin-like_fold"/>
</dbReference>
<dbReference type="InterPro" id="IPR036249">
    <property type="entry name" value="Thioredoxin-like_sf"/>
</dbReference>
<dbReference type="Pfam" id="PF13192">
    <property type="entry name" value="Thioredoxin_3"/>
    <property type="match status" value="1"/>
</dbReference>